<sequence>MFISEGYELLMRRILLILILLHVLVAAKPLGLELKRTVRDMRVLKGKDNNERLRLMLGGVLDSVEDHEFISRCAREIPPDADVLVVTNVMTNVYTLSYYLYPRKVYSSEAGPDNQYWIVHYFTPKALGLNKLEGPVRLDNT</sequence>
<reference evidence="1 2" key="1">
    <citation type="journal article" date="2017" name="ISME J.">
        <title>Energy and carbon metabolisms in a deep terrestrial subsurface fluid microbial community.</title>
        <authorList>
            <person name="Momper L."/>
            <person name="Jungbluth S.P."/>
            <person name="Lee M.D."/>
            <person name="Amend J.P."/>
        </authorList>
    </citation>
    <scope>NUCLEOTIDE SEQUENCE [LARGE SCALE GENOMIC DNA]</scope>
    <source>
        <strain evidence="1">SURF_5</strain>
    </source>
</reference>
<organism evidence="1 2">
    <name type="scientific">Abyssobacteria bacterium (strain SURF_5)</name>
    <dbReference type="NCBI Taxonomy" id="2093360"/>
    <lineage>
        <taxon>Bacteria</taxon>
        <taxon>Pseudomonadati</taxon>
        <taxon>Candidatus Hydrogenedentota</taxon>
        <taxon>Candidatus Abyssobacteria</taxon>
    </lineage>
</organism>
<name>A0A3A4P2C7_ABYX5</name>
<evidence type="ECO:0000313" key="2">
    <source>
        <dbReference type="Proteomes" id="UP000265882"/>
    </source>
</evidence>
<dbReference type="Proteomes" id="UP000265882">
    <property type="component" value="Unassembled WGS sequence"/>
</dbReference>
<dbReference type="AlphaFoldDB" id="A0A3A4P2C7"/>
<gene>
    <name evidence="1" type="ORF">C4520_00040</name>
</gene>
<accession>A0A3A4P2C7</accession>
<dbReference type="EMBL" id="QZKU01000001">
    <property type="protein sequence ID" value="RJP26917.1"/>
    <property type="molecule type" value="Genomic_DNA"/>
</dbReference>
<protein>
    <submittedName>
        <fullName evidence="1">Uncharacterized protein</fullName>
    </submittedName>
</protein>
<evidence type="ECO:0000313" key="1">
    <source>
        <dbReference type="EMBL" id="RJP26917.1"/>
    </source>
</evidence>
<comment type="caution">
    <text evidence="1">The sequence shown here is derived from an EMBL/GenBank/DDBJ whole genome shotgun (WGS) entry which is preliminary data.</text>
</comment>
<proteinExistence type="predicted"/>